<dbReference type="EMBL" id="JAPDVD010000002">
    <property type="protein sequence ID" value="MCW4138916.1"/>
    <property type="molecule type" value="Genomic_DNA"/>
</dbReference>
<feature type="transmembrane region" description="Helical" evidence="1">
    <location>
        <begin position="161"/>
        <end position="185"/>
    </location>
</feature>
<sequence>MEKYIFLDFDGVLNTPKGKFDQKAIGKLRCLLERCDAKIIISSTWRLQGVEYIRQLWKEYHLPGEVTDLTPSCNSITFSSADGTKEWQCLHEAKGLEIAEWLRLNAKEPYRYVILDDEEDILFNQREHLVKVDGSKGLDKADVRVAIQILNTKEISQMKRWFYGALKFIALYILMVIVFMAYVYWYPGNIVMNTNSHFLMIQKSLHQYHFPWQK</sequence>
<proteinExistence type="predicted"/>
<evidence type="ECO:0000256" key="1">
    <source>
        <dbReference type="SAM" id="Phobius"/>
    </source>
</evidence>
<name>A0AAW5UML4_9BACT</name>
<evidence type="ECO:0000313" key="3">
    <source>
        <dbReference type="Proteomes" id="UP001208620"/>
    </source>
</evidence>
<evidence type="ECO:0000313" key="2">
    <source>
        <dbReference type="EMBL" id="MCW4138916.1"/>
    </source>
</evidence>
<dbReference type="RefSeq" id="WP_264949481.1">
    <property type="nucleotide sequence ID" value="NZ_JAPDVB010000002.1"/>
</dbReference>
<keyword evidence="1" id="KW-0812">Transmembrane</keyword>
<accession>A0AAW5UML4</accession>
<organism evidence="2 3">
    <name type="scientific">Segatella copri</name>
    <dbReference type="NCBI Taxonomy" id="165179"/>
    <lineage>
        <taxon>Bacteria</taxon>
        <taxon>Pseudomonadati</taxon>
        <taxon>Bacteroidota</taxon>
        <taxon>Bacteroidia</taxon>
        <taxon>Bacteroidales</taxon>
        <taxon>Prevotellaceae</taxon>
        <taxon>Segatella</taxon>
    </lineage>
</organism>
<reference evidence="2" key="1">
    <citation type="submission" date="2022-11" db="EMBL/GenBank/DDBJ databases">
        <title>Genomic repertoires linked with pathogenic potency of arthritogenic Prevotella copri isolated from the gut of rheumatoid arthritis patients.</title>
        <authorList>
            <person name="Nii T."/>
            <person name="Maeda Y."/>
            <person name="Motooka D."/>
            <person name="Naito M."/>
            <person name="Matsumoto Y."/>
            <person name="Ogawa T."/>
            <person name="Oguro-Igashira E."/>
            <person name="Kishikawa T."/>
            <person name="Yamashita M."/>
            <person name="Koizumi S."/>
            <person name="Kurakawa T."/>
            <person name="Okumura R."/>
            <person name="Kayama H."/>
            <person name="Murakami M."/>
            <person name="Sakaguchi T."/>
            <person name="Das B."/>
            <person name="Nakamura S."/>
            <person name="Okada Y."/>
            <person name="Kumanogoh A."/>
            <person name="Takeda K."/>
        </authorList>
    </citation>
    <scope>NUCLEOTIDE SEQUENCE</scope>
    <source>
        <strain evidence="2">H105_2-2</strain>
    </source>
</reference>
<protein>
    <submittedName>
        <fullName evidence="2">HAD domain-containing protein</fullName>
    </submittedName>
</protein>
<dbReference type="Pfam" id="PF18143">
    <property type="entry name" value="HAD_SAK_2"/>
    <property type="match status" value="1"/>
</dbReference>
<comment type="caution">
    <text evidence="2">The sequence shown here is derived from an EMBL/GenBank/DDBJ whole genome shotgun (WGS) entry which is preliminary data.</text>
</comment>
<keyword evidence="1" id="KW-0472">Membrane</keyword>
<keyword evidence="1" id="KW-1133">Transmembrane helix</keyword>
<gene>
    <name evidence="2" type="ORF">ONT01_14300</name>
</gene>
<dbReference type="AlphaFoldDB" id="A0AAW5UML4"/>
<dbReference type="Proteomes" id="UP001208620">
    <property type="component" value="Unassembled WGS sequence"/>
</dbReference>